<comment type="caution">
    <text evidence="1">Lacks conserved residue(s) required for the propagation of feature annotation.</text>
</comment>
<dbReference type="GO" id="GO:0035438">
    <property type="term" value="F:cyclic-di-GMP binding"/>
    <property type="evidence" value="ECO:0007669"/>
    <property type="project" value="InterPro"/>
</dbReference>
<protein>
    <submittedName>
        <fullName evidence="3">Reductase</fullName>
    </submittedName>
</protein>
<dbReference type="RefSeq" id="WP_095961029.1">
    <property type="nucleotide sequence ID" value="NZ_CP022203.1"/>
</dbReference>
<feature type="domain" description="Response regulatory" evidence="2">
    <location>
        <begin position="20"/>
        <end position="137"/>
    </location>
</feature>
<name>A0A250K5P2_9BACT</name>
<dbReference type="Proteomes" id="UP000217343">
    <property type="component" value="Chromosome"/>
</dbReference>
<evidence type="ECO:0000313" key="3">
    <source>
        <dbReference type="EMBL" id="ATB51002.1"/>
    </source>
</evidence>
<proteinExistence type="predicted"/>
<dbReference type="GO" id="GO:0000160">
    <property type="term" value="P:phosphorelay signal transduction system"/>
    <property type="evidence" value="ECO:0007669"/>
    <property type="project" value="InterPro"/>
</dbReference>
<evidence type="ECO:0000313" key="4">
    <source>
        <dbReference type="Proteomes" id="UP000217343"/>
    </source>
</evidence>
<evidence type="ECO:0000256" key="1">
    <source>
        <dbReference type="PROSITE-ProRule" id="PRU00169"/>
    </source>
</evidence>
<dbReference type="KEGG" id="mmas:MYMAC_006659"/>
<accession>A0A250K5P2</accession>
<sequence>MMTAPGRVRPSPGPVEAAPRVLCVGATSESWLALSRALRPLRCEASQVPSLESAFLEVRHARPSLVLVHWRQLADGTGMGLRALRLRLGAEGPPLILVAEPETPAEVLEVGDAEGVEDCLLTPLRTHELRARLAMLEGAGAPSARAPRERPRLVLLAGASGPLAWGGLGALLEACGHRILYSATVGGGAARVVSHGERPHLVVAREGPPGAPRSLFPPRPQPLLAGVPSLTLDAEAPVRPSTVLPRIHALLGREASSLRVEERVRFCCPVSFGESGPRGAEWRSGVSSALSPGGLFVRTLVPAKAGAAVGLHILLPTLGERLEAHGVVAWAHAYAPRGGVSHPYGMGVRFLGMGPPRLMQLRQLCQAEAHP</sequence>
<keyword evidence="4" id="KW-1185">Reference proteome</keyword>
<dbReference type="InterPro" id="IPR009875">
    <property type="entry name" value="PilZ_domain"/>
</dbReference>
<reference evidence="3 4" key="1">
    <citation type="submission" date="2017-06" db="EMBL/GenBank/DDBJ databases">
        <title>Sequencing and comparative analysis of myxobacterial genomes.</title>
        <authorList>
            <person name="Rupp O."/>
            <person name="Goesmann A."/>
            <person name="Sogaard-Andersen L."/>
        </authorList>
    </citation>
    <scope>NUCLEOTIDE SEQUENCE [LARGE SCALE GENOMIC DNA]</scope>
    <source>
        <strain evidence="3 4">DSM 14697</strain>
    </source>
</reference>
<dbReference type="EMBL" id="CP022203">
    <property type="protein sequence ID" value="ATB51002.1"/>
    <property type="molecule type" value="Genomic_DNA"/>
</dbReference>
<dbReference type="OrthoDB" id="5510253at2"/>
<dbReference type="Pfam" id="PF07238">
    <property type="entry name" value="PilZ"/>
    <property type="match status" value="1"/>
</dbReference>
<organism evidence="3 4">
    <name type="scientific">Corallococcus macrosporus DSM 14697</name>
    <dbReference type="NCBI Taxonomy" id="1189310"/>
    <lineage>
        <taxon>Bacteria</taxon>
        <taxon>Pseudomonadati</taxon>
        <taxon>Myxococcota</taxon>
        <taxon>Myxococcia</taxon>
        <taxon>Myxococcales</taxon>
        <taxon>Cystobacterineae</taxon>
        <taxon>Myxococcaceae</taxon>
        <taxon>Corallococcus</taxon>
    </lineage>
</organism>
<gene>
    <name evidence="3" type="ORF">MYMAC_006659</name>
</gene>
<dbReference type="PROSITE" id="PS50110">
    <property type="entry name" value="RESPONSE_REGULATORY"/>
    <property type="match status" value="1"/>
</dbReference>
<dbReference type="AlphaFoldDB" id="A0A250K5P2"/>
<dbReference type="SUPFAM" id="SSF52172">
    <property type="entry name" value="CheY-like"/>
    <property type="match status" value="1"/>
</dbReference>
<dbReference type="Gene3D" id="2.40.10.220">
    <property type="entry name" value="predicted glycosyltransferase like domains"/>
    <property type="match status" value="1"/>
</dbReference>
<dbReference type="InterPro" id="IPR011006">
    <property type="entry name" value="CheY-like_superfamily"/>
</dbReference>
<dbReference type="InterPro" id="IPR001789">
    <property type="entry name" value="Sig_transdc_resp-reg_receiver"/>
</dbReference>
<evidence type="ECO:0000259" key="2">
    <source>
        <dbReference type="PROSITE" id="PS50110"/>
    </source>
</evidence>